<evidence type="ECO:0000313" key="2">
    <source>
        <dbReference type="EMBL" id="EPQ50202.1"/>
    </source>
</evidence>
<gene>
    <name evidence="2" type="ORF">GLOTRDRAFT_134161</name>
</gene>
<proteinExistence type="predicted"/>
<dbReference type="AlphaFoldDB" id="S7PS40"/>
<dbReference type="EMBL" id="KB469327">
    <property type="protein sequence ID" value="EPQ50202.1"/>
    <property type="molecule type" value="Genomic_DNA"/>
</dbReference>
<feature type="compositionally biased region" description="Low complexity" evidence="1">
    <location>
        <begin position="404"/>
        <end position="414"/>
    </location>
</feature>
<feature type="compositionally biased region" description="Basic and acidic residues" evidence="1">
    <location>
        <begin position="190"/>
        <end position="200"/>
    </location>
</feature>
<feature type="compositionally biased region" description="Low complexity" evidence="1">
    <location>
        <begin position="254"/>
        <end position="264"/>
    </location>
</feature>
<dbReference type="Proteomes" id="UP000030669">
    <property type="component" value="Unassembled WGS sequence"/>
</dbReference>
<feature type="compositionally biased region" description="Basic residues" evidence="1">
    <location>
        <begin position="109"/>
        <end position="118"/>
    </location>
</feature>
<keyword evidence="3" id="KW-1185">Reference proteome</keyword>
<dbReference type="HOGENOM" id="CLU_524825_0_0_1"/>
<feature type="compositionally biased region" description="Basic residues" evidence="1">
    <location>
        <begin position="223"/>
        <end position="232"/>
    </location>
</feature>
<name>S7PS40_GLOTA</name>
<evidence type="ECO:0000256" key="1">
    <source>
        <dbReference type="SAM" id="MobiDB-lite"/>
    </source>
</evidence>
<accession>S7PS40</accession>
<evidence type="ECO:0000313" key="3">
    <source>
        <dbReference type="Proteomes" id="UP000030669"/>
    </source>
</evidence>
<organism evidence="2 3">
    <name type="scientific">Gloeophyllum trabeum (strain ATCC 11539 / FP-39264 / Madison 617)</name>
    <name type="common">Brown rot fungus</name>
    <dbReference type="NCBI Taxonomy" id="670483"/>
    <lineage>
        <taxon>Eukaryota</taxon>
        <taxon>Fungi</taxon>
        <taxon>Dikarya</taxon>
        <taxon>Basidiomycota</taxon>
        <taxon>Agaricomycotina</taxon>
        <taxon>Agaricomycetes</taxon>
        <taxon>Gloeophyllales</taxon>
        <taxon>Gloeophyllaceae</taxon>
        <taxon>Gloeophyllum</taxon>
    </lineage>
</organism>
<feature type="compositionally biased region" description="Basic and acidic residues" evidence="1">
    <location>
        <begin position="44"/>
        <end position="53"/>
    </location>
</feature>
<sequence length="519" mass="56464">MTRKGKQRLQHAADVAPAPPPSASQSADLLPNEDFLATLLALRTKPEKSRDSPPDSSPSLLPGGDVVLPPRLSRKKSRASREPSTPTSGEESRERGRPLPAASSSRLLPPKRRIRHLPSHVSLIPSTSTSGEESSRRRADTSRPPPVEEMQLDESPTEKSQGKRPRRTSPDPDQQLADPDEVEGWTIEEQFERIEEEFSKEMPSSPEGPNTLTELDVPLPWMSKRKHRHITSIKKAWPGSMRNGLKKRARALPSDAELSTSSSEAESDKANMVPVSLSPECSGGRRQEVEDPNLTVPVIPVTPDLKPDDAMEHCLASSPGSSPASDNEVPPSPSPSLLPLHPVSPLPPSPPPPQLPPSSHPSTSPPPTKGKGSAEPQVVPTPAQMLQLGKSSKKKRSQKRGDSSSRPSSSSSLSMGFARSHQEWASSFLIMNTRPLPQMVEWLAKRENRIDSVEMEFLDEQLLELVSKGITKVLKFLASQRHETGTVTKVESKAGKLCLELGKAIIQAQAENAKAAEQS</sequence>
<dbReference type="GeneID" id="19302939"/>
<feature type="region of interest" description="Disordered" evidence="1">
    <location>
        <begin position="1"/>
        <end position="416"/>
    </location>
</feature>
<dbReference type="RefSeq" id="XP_007871341.1">
    <property type="nucleotide sequence ID" value="XM_007873150.1"/>
</dbReference>
<feature type="compositionally biased region" description="Pro residues" evidence="1">
    <location>
        <begin position="330"/>
        <end position="368"/>
    </location>
</feature>
<protein>
    <submittedName>
        <fullName evidence="2">Uncharacterized protein</fullName>
    </submittedName>
</protein>
<reference evidence="2 3" key="1">
    <citation type="journal article" date="2012" name="Science">
        <title>The Paleozoic origin of enzymatic lignin decomposition reconstructed from 31 fungal genomes.</title>
        <authorList>
            <person name="Floudas D."/>
            <person name="Binder M."/>
            <person name="Riley R."/>
            <person name="Barry K."/>
            <person name="Blanchette R.A."/>
            <person name="Henrissat B."/>
            <person name="Martinez A.T."/>
            <person name="Otillar R."/>
            <person name="Spatafora J.W."/>
            <person name="Yadav J.S."/>
            <person name="Aerts A."/>
            <person name="Benoit I."/>
            <person name="Boyd A."/>
            <person name="Carlson A."/>
            <person name="Copeland A."/>
            <person name="Coutinho P.M."/>
            <person name="de Vries R.P."/>
            <person name="Ferreira P."/>
            <person name="Findley K."/>
            <person name="Foster B."/>
            <person name="Gaskell J."/>
            <person name="Glotzer D."/>
            <person name="Gorecki P."/>
            <person name="Heitman J."/>
            <person name="Hesse C."/>
            <person name="Hori C."/>
            <person name="Igarashi K."/>
            <person name="Jurgens J.A."/>
            <person name="Kallen N."/>
            <person name="Kersten P."/>
            <person name="Kohler A."/>
            <person name="Kuees U."/>
            <person name="Kumar T.K.A."/>
            <person name="Kuo A."/>
            <person name="LaButti K."/>
            <person name="Larrondo L.F."/>
            <person name="Lindquist E."/>
            <person name="Ling A."/>
            <person name="Lombard V."/>
            <person name="Lucas S."/>
            <person name="Lundell T."/>
            <person name="Martin R."/>
            <person name="McLaughlin D.J."/>
            <person name="Morgenstern I."/>
            <person name="Morin E."/>
            <person name="Murat C."/>
            <person name="Nagy L.G."/>
            <person name="Nolan M."/>
            <person name="Ohm R.A."/>
            <person name="Patyshakuliyeva A."/>
            <person name="Rokas A."/>
            <person name="Ruiz-Duenas F.J."/>
            <person name="Sabat G."/>
            <person name="Salamov A."/>
            <person name="Samejima M."/>
            <person name="Schmutz J."/>
            <person name="Slot J.C."/>
            <person name="St John F."/>
            <person name="Stenlid J."/>
            <person name="Sun H."/>
            <person name="Sun S."/>
            <person name="Syed K."/>
            <person name="Tsang A."/>
            <person name="Wiebenga A."/>
            <person name="Young D."/>
            <person name="Pisabarro A."/>
            <person name="Eastwood D.C."/>
            <person name="Martin F."/>
            <person name="Cullen D."/>
            <person name="Grigoriev I.V."/>
            <person name="Hibbett D.S."/>
        </authorList>
    </citation>
    <scope>NUCLEOTIDE SEQUENCE [LARGE SCALE GENOMIC DNA]</scope>
    <source>
        <strain evidence="2 3">ATCC 11539</strain>
    </source>
</reference>
<dbReference type="OMA" id="HDSHGTT"/>
<dbReference type="KEGG" id="gtr:GLOTRDRAFT_134161"/>